<dbReference type="Proteomes" id="UP001596620">
    <property type="component" value="Unassembled WGS sequence"/>
</dbReference>
<reference evidence="2" key="1">
    <citation type="journal article" date="2019" name="Int. J. Syst. Evol. Microbiol.">
        <title>The Global Catalogue of Microorganisms (GCM) 10K type strain sequencing project: providing services to taxonomists for standard genome sequencing and annotation.</title>
        <authorList>
            <consortium name="The Broad Institute Genomics Platform"/>
            <consortium name="The Broad Institute Genome Sequencing Center for Infectious Disease"/>
            <person name="Wu L."/>
            <person name="Ma J."/>
        </authorList>
    </citation>
    <scope>NUCLEOTIDE SEQUENCE [LARGE SCALE GENOMIC DNA]</scope>
    <source>
        <strain evidence="2">JCM 30234</strain>
    </source>
</reference>
<organism evidence="1 2">
    <name type="scientific">Lentibacillus kimchii</name>
    <dbReference type="NCBI Taxonomy" id="1542911"/>
    <lineage>
        <taxon>Bacteria</taxon>
        <taxon>Bacillati</taxon>
        <taxon>Bacillota</taxon>
        <taxon>Bacilli</taxon>
        <taxon>Bacillales</taxon>
        <taxon>Bacillaceae</taxon>
        <taxon>Lentibacillus</taxon>
    </lineage>
</organism>
<dbReference type="RefSeq" id="WP_382357730.1">
    <property type="nucleotide sequence ID" value="NZ_JBHTGR010000005.1"/>
</dbReference>
<sequence>MLLVENCFHWIGFHITRHLLEKGYSIDGVDDLETEKKEHLSLFVGRHNAFRHYQTMSELSEQHYNVIIRIQDHRLRLGGGRSVTVKLPFIFGEWMPIVNNSESDSRQENMPFDLDAYLRGAVYIDDLVQCLGQWIEASQLPAVMEVRSADGPHLEGGQLENYVYVRNNRPVLENAEKVKRHYQRYQSFY</sequence>
<name>A0ABW2UVX5_9BACI</name>
<evidence type="ECO:0000313" key="2">
    <source>
        <dbReference type="Proteomes" id="UP001596620"/>
    </source>
</evidence>
<evidence type="ECO:0008006" key="3">
    <source>
        <dbReference type="Google" id="ProtNLM"/>
    </source>
</evidence>
<protein>
    <recommendedName>
        <fullName evidence="3">NAD(P)-binding domain-containing protein</fullName>
    </recommendedName>
</protein>
<keyword evidence="2" id="KW-1185">Reference proteome</keyword>
<proteinExistence type="predicted"/>
<comment type="caution">
    <text evidence="1">The sequence shown here is derived from an EMBL/GenBank/DDBJ whole genome shotgun (WGS) entry which is preliminary data.</text>
</comment>
<dbReference type="EMBL" id="JBHTGR010000005">
    <property type="protein sequence ID" value="MFC7746248.1"/>
    <property type="molecule type" value="Genomic_DNA"/>
</dbReference>
<accession>A0ABW2UVX5</accession>
<evidence type="ECO:0000313" key="1">
    <source>
        <dbReference type="EMBL" id="MFC7746248.1"/>
    </source>
</evidence>
<gene>
    <name evidence="1" type="ORF">ACFQU8_03205</name>
</gene>